<dbReference type="NCBIfam" id="TIGR01402">
    <property type="entry name" value="fliQ"/>
    <property type="match status" value="1"/>
</dbReference>
<evidence type="ECO:0000256" key="6">
    <source>
        <dbReference type="ARBA" id="ARBA00022989"/>
    </source>
</evidence>
<proteinExistence type="inferred from homology"/>
<dbReference type="PANTHER" id="PTHR34040">
    <property type="entry name" value="FLAGELLAR BIOSYNTHETIC PROTEIN FLIQ"/>
    <property type="match status" value="1"/>
</dbReference>
<evidence type="ECO:0000313" key="11">
    <source>
        <dbReference type="Proteomes" id="UP000778523"/>
    </source>
</evidence>
<comment type="similarity">
    <text evidence="2 9">Belongs to the FliQ/MopD/SpaQ family.</text>
</comment>
<name>A0ABX2IIU2_9RHOO</name>
<dbReference type="PRINTS" id="PR00952">
    <property type="entry name" value="TYPE3IMQPROT"/>
</dbReference>
<comment type="caution">
    <text evidence="10">The sequence shown here is derived from an EMBL/GenBank/DDBJ whole genome shotgun (WGS) entry which is preliminary data.</text>
</comment>
<keyword evidence="7 9" id="KW-0472">Membrane</keyword>
<keyword evidence="6 9" id="KW-1133">Transmembrane helix</keyword>
<protein>
    <recommendedName>
        <fullName evidence="3 9">Flagellar biosynthetic protein FliQ</fullName>
    </recommendedName>
</protein>
<keyword evidence="10" id="KW-0282">Flagellum</keyword>
<feature type="transmembrane region" description="Helical" evidence="9">
    <location>
        <begin position="51"/>
        <end position="70"/>
    </location>
</feature>
<dbReference type="InterPro" id="IPR006305">
    <property type="entry name" value="FliQ"/>
</dbReference>
<evidence type="ECO:0000256" key="1">
    <source>
        <dbReference type="ARBA" id="ARBA00004651"/>
    </source>
</evidence>
<evidence type="ECO:0000256" key="4">
    <source>
        <dbReference type="ARBA" id="ARBA00022475"/>
    </source>
</evidence>
<reference evidence="10 11" key="1">
    <citation type="submission" date="2020-06" db="EMBL/GenBank/DDBJ databases">
        <title>Draft genome of Uliginosibacterium sp. IMCC34675.</title>
        <authorList>
            <person name="Song J."/>
        </authorList>
    </citation>
    <scope>NUCLEOTIDE SEQUENCE [LARGE SCALE GENOMIC DNA]</scope>
    <source>
        <strain evidence="10 11">IMCC34675</strain>
    </source>
</reference>
<keyword evidence="10" id="KW-0966">Cell projection</keyword>
<organism evidence="10 11">
    <name type="scientific">Uliginosibacterium aquaticum</name>
    <dbReference type="NCBI Taxonomy" id="2731212"/>
    <lineage>
        <taxon>Bacteria</taxon>
        <taxon>Pseudomonadati</taxon>
        <taxon>Pseudomonadota</taxon>
        <taxon>Betaproteobacteria</taxon>
        <taxon>Rhodocyclales</taxon>
        <taxon>Zoogloeaceae</taxon>
        <taxon>Uliginosibacterium</taxon>
    </lineage>
</organism>
<evidence type="ECO:0000313" key="10">
    <source>
        <dbReference type="EMBL" id="NSL56748.1"/>
    </source>
</evidence>
<evidence type="ECO:0000256" key="3">
    <source>
        <dbReference type="ARBA" id="ARBA00021718"/>
    </source>
</evidence>
<comment type="subcellular location">
    <subcellularLocation>
        <location evidence="1 9">Cell membrane</location>
        <topology evidence="1">Multi-pass membrane protein</topology>
    </subcellularLocation>
    <subcellularLocation>
        <location evidence="9">Bacterial flagellum basal body</location>
    </subcellularLocation>
</comment>
<comment type="function">
    <text evidence="9">Role in flagellar biosynthesis.</text>
</comment>
<dbReference type="Pfam" id="PF01313">
    <property type="entry name" value="Bac_export_3"/>
    <property type="match status" value="1"/>
</dbReference>
<evidence type="ECO:0000256" key="7">
    <source>
        <dbReference type="ARBA" id="ARBA00023136"/>
    </source>
</evidence>
<dbReference type="RefSeq" id="WP_101943928.1">
    <property type="nucleotide sequence ID" value="NZ_JABCSC020000005.1"/>
</dbReference>
<dbReference type="EMBL" id="JABCSC020000005">
    <property type="protein sequence ID" value="NSL56748.1"/>
    <property type="molecule type" value="Genomic_DNA"/>
</dbReference>
<evidence type="ECO:0000256" key="8">
    <source>
        <dbReference type="ARBA" id="ARBA00023143"/>
    </source>
</evidence>
<keyword evidence="11" id="KW-1185">Reference proteome</keyword>
<dbReference type="PIRSF" id="PIRSF004669">
    <property type="entry name" value="FliQ"/>
    <property type="match status" value="1"/>
</dbReference>
<dbReference type="PANTHER" id="PTHR34040:SF2">
    <property type="entry name" value="FLAGELLAR BIOSYNTHETIC PROTEIN FLIQ"/>
    <property type="match status" value="1"/>
</dbReference>
<feature type="transmembrane region" description="Helical" evidence="9">
    <location>
        <begin position="12"/>
        <end position="39"/>
    </location>
</feature>
<evidence type="ECO:0000256" key="5">
    <source>
        <dbReference type="ARBA" id="ARBA00022692"/>
    </source>
</evidence>
<evidence type="ECO:0000256" key="2">
    <source>
        <dbReference type="ARBA" id="ARBA00006156"/>
    </source>
</evidence>
<sequence length="89" mass="9562">MTPATVMEIGRSALEVALIVAAPMFAAALITGLIISILQAATQINEQTLSFVPKLIVMFVTLILAGPWMITMLTDYIRRLYGAIPSLIG</sequence>
<keyword evidence="8 9" id="KW-0975">Bacterial flagellum</keyword>
<keyword evidence="10" id="KW-0969">Cilium</keyword>
<keyword evidence="5 9" id="KW-0812">Transmembrane</keyword>
<gene>
    <name evidence="9 10" type="primary">fliQ</name>
    <name evidence="10" type="ORF">HJ583_017085</name>
</gene>
<keyword evidence="4 9" id="KW-1003">Cell membrane</keyword>
<dbReference type="Proteomes" id="UP000778523">
    <property type="component" value="Unassembled WGS sequence"/>
</dbReference>
<dbReference type="InterPro" id="IPR002191">
    <property type="entry name" value="Bac_export_3"/>
</dbReference>
<evidence type="ECO:0000256" key="9">
    <source>
        <dbReference type="RuleBase" id="RU364090"/>
    </source>
</evidence>
<accession>A0ABX2IIU2</accession>